<gene>
    <name evidence="1" type="ORF">O6H91_09G078500</name>
</gene>
<reference evidence="2" key="1">
    <citation type="journal article" date="2024" name="Proc. Natl. Acad. Sci. U.S.A.">
        <title>Extraordinary preservation of gene collinearity over three hundred million years revealed in homosporous lycophytes.</title>
        <authorList>
            <person name="Li C."/>
            <person name="Wickell D."/>
            <person name="Kuo L.Y."/>
            <person name="Chen X."/>
            <person name="Nie B."/>
            <person name="Liao X."/>
            <person name="Peng D."/>
            <person name="Ji J."/>
            <person name="Jenkins J."/>
            <person name="Williams M."/>
            <person name="Shu S."/>
            <person name="Plott C."/>
            <person name="Barry K."/>
            <person name="Rajasekar S."/>
            <person name="Grimwood J."/>
            <person name="Han X."/>
            <person name="Sun S."/>
            <person name="Hou Z."/>
            <person name="He W."/>
            <person name="Dai G."/>
            <person name="Sun C."/>
            <person name="Schmutz J."/>
            <person name="Leebens-Mack J.H."/>
            <person name="Li F.W."/>
            <person name="Wang L."/>
        </authorList>
    </citation>
    <scope>NUCLEOTIDE SEQUENCE [LARGE SCALE GENOMIC DNA]</scope>
    <source>
        <strain evidence="2">cv. PW_Plant_1</strain>
    </source>
</reference>
<protein>
    <submittedName>
        <fullName evidence="1">Uncharacterized protein</fullName>
    </submittedName>
</protein>
<evidence type="ECO:0000313" key="1">
    <source>
        <dbReference type="EMBL" id="KAJ7544414.1"/>
    </source>
</evidence>
<comment type="caution">
    <text evidence="1">The sequence shown here is derived from an EMBL/GenBank/DDBJ whole genome shotgun (WGS) entry which is preliminary data.</text>
</comment>
<evidence type="ECO:0000313" key="2">
    <source>
        <dbReference type="Proteomes" id="UP001162992"/>
    </source>
</evidence>
<name>A0ACC2CQW1_DIPCM</name>
<dbReference type="EMBL" id="CM055100">
    <property type="protein sequence ID" value="KAJ7544414.1"/>
    <property type="molecule type" value="Genomic_DNA"/>
</dbReference>
<organism evidence="1 2">
    <name type="scientific">Diphasiastrum complanatum</name>
    <name type="common">Issler's clubmoss</name>
    <name type="synonym">Lycopodium complanatum</name>
    <dbReference type="NCBI Taxonomy" id="34168"/>
    <lineage>
        <taxon>Eukaryota</taxon>
        <taxon>Viridiplantae</taxon>
        <taxon>Streptophyta</taxon>
        <taxon>Embryophyta</taxon>
        <taxon>Tracheophyta</taxon>
        <taxon>Lycopodiopsida</taxon>
        <taxon>Lycopodiales</taxon>
        <taxon>Lycopodiaceae</taxon>
        <taxon>Lycopodioideae</taxon>
        <taxon>Diphasiastrum</taxon>
    </lineage>
</organism>
<proteinExistence type="predicted"/>
<dbReference type="Proteomes" id="UP001162992">
    <property type="component" value="Chromosome 9"/>
</dbReference>
<accession>A0ACC2CQW1</accession>
<sequence length="526" mass="57717">MICTVPGSCACTPSKLQRNSTSNVLRGSHSKSSASQWKGNNVAAQGTLNENKAKLQPIFQEKIGSKLIRRYLINKDSNNLLVKDIDASHTQINEATDVGKLVRLKDPIFSITLPQPFVDFILPAGFPGSVSDDYLDYMIWQFPTNVTGWICSTLITSSLLKAVGITAGTGSVAAATAAIKWVTKDGLGALGRLFIGGQFGSLFDEDPKQWRMYADLIGSGGGIFELATPLAPDHFLILASLGNLTKAIAKGLKDPSFRVIQNHFARMENVGDVAAKEEVWEVAGQLLGLSLGVSILATPGVATSYPNLVMSWATIRVLHLWLRYQSLSVLNLATINYKRASLLIQSHVRGVPIPDYFAGRIACNNAENLLLPWQLKKPRIRVGCSFQDLVGPHLLASEVVRLIDIYKNEQYILAICPDGLHGFEACVVFKEGATSITVLQSMWQAYWLLLPEHSKKLQELIQSMLSPADKPVGSIFEEQKNSLITSLCEMKERFDSFLCELDEVGWDLSKLVVKIPSEAPILCDSR</sequence>
<keyword evidence="2" id="KW-1185">Reference proteome</keyword>